<dbReference type="GO" id="GO:0008270">
    <property type="term" value="F:zinc ion binding"/>
    <property type="evidence" value="ECO:0007669"/>
    <property type="project" value="UniProtKB-KW"/>
</dbReference>
<organism evidence="5 8">
    <name type="scientific">Petromyzon marinus</name>
    <name type="common">Sea lamprey</name>
    <dbReference type="NCBI Taxonomy" id="7757"/>
    <lineage>
        <taxon>Eukaryota</taxon>
        <taxon>Metazoa</taxon>
        <taxon>Chordata</taxon>
        <taxon>Craniata</taxon>
        <taxon>Vertebrata</taxon>
        <taxon>Cyclostomata</taxon>
        <taxon>Hyperoartia</taxon>
        <taxon>Petromyzontiformes</taxon>
        <taxon>Petromyzontidae</taxon>
        <taxon>Petromyzon</taxon>
    </lineage>
</organism>
<dbReference type="RefSeq" id="XP_032809968.1">
    <property type="nucleotide sequence ID" value="XM_032954077.1"/>
</dbReference>
<dbReference type="PROSITE" id="PS50175">
    <property type="entry name" value="ASP_PROT_RETROV"/>
    <property type="match status" value="1"/>
</dbReference>
<feature type="region of interest" description="Disordered" evidence="2">
    <location>
        <begin position="576"/>
        <end position="597"/>
    </location>
</feature>
<evidence type="ECO:0000313" key="7">
    <source>
        <dbReference type="RefSeq" id="XP_032809968.1"/>
    </source>
</evidence>
<dbReference type="RefSeq" id="XP_032809977.1">
    <property type="nucleotide sequence ID" value="XM_032954086.1"/>
</dbReference>
<dbReference type="SMART" id="SM00343">
    <property type="entry name" value="ZnF_C2HC"/>
    <property type="match status" value="1"/>
</dbReference>
<dbReference type="InterPro" id="IPR001995">
    <property type="entry name" value="Peptidase_A2_cat"/>
</dbReference>
<dbReference type="InterPro" id="IPR001878">
    <property type="entry name" value="Znf_CCHC"/>
</dbReference>
<reference evidence="6 7" key="1">
    <citation type="submission" date="2025-04" db="UniProtKB">
        <authorList>
            <consortium name="RefSeq"/>
        </authorList>
    </citation>
    <scope>IDENTIFICATION</scope>
    <source>
        <tissue evidence="6 7">Sperm</tissue>
    </source>
</reference>
<gene>
    <name evidence="6 7 8" type="primary">LOC116942319</name>
</gene>
<keyword evidence="1" id="KW-0862">Zinc</keyword>
<dbReference type="PROSITE" id="PS50158">
    <property type="entry name" value="ZF_CCHC"/>
    <property type="match status" value="1"/>
</dbReference>
<evidence type="ECO:0000313" key="5">
    <source>
        <dbReference type="Proteomes" id="UP001318040"/>
    </source>
</evidence>
<accession>A0AAJ7WU76</accession>
<feature type="region of interest" description="Disordered" evidence="2">
    <location>
        <begin position="311"/>
        <end position="356"/>
    </location>
</feature>
<dbReference type="GO" id="GO:0003676">
    <property type="term" value="F:nucleic acid binding"/>
    <property type="evidence" value="ECO:0007669"/>
    <property type="project" value="InterPro"/>
</dbReference>
<feature type="region of interest" description="Disordered" evidence="2">
    <location>
        <begin position="619"/>
        <end position="681"/>
    </location>
</feature>
<evidence type="ECO:0000259" key="3">
    <source>
        <dbReference type="PROSITE" id="PS50158"/>
    </source>
</evidence>
<evidence type="ECO:0000313" key="8">
    <source>
        <dbReference type="RefSeq" id="XP_032809977.1"/>
    </source>
</evidence>
<dbReference type="RefSeq" id="XP_032809957.1">
    <property type="nucleotide sequence ID" value="XM_032954066.1"/>
</dbReference>
<feature type="compositionally biased region" description="Low complexity" evidence="2">
    <location>
        <begin position="636"/>
        <end position="646"/>
    </location>
</feature>
<keyword evidence="5" id="KW-1185">Reference proteome</keyword>
<feature type="compositionally biased region" description="Gly residues" evidence="2">
    <location>
        <begin position="314"/>
        <end position="329"/>
    </location>
</feature>
<feature type="domain" description="Peptidase A2" evidence="4">
    <location>
        <begin position="717"/>
        <end position="732"/>
    </location>
</feature>
<proteinExistence type="predicted"/>
<dbReference type="GO" id="GO:0004190">
    <property type="term" value="F:aspartic-type endopeptidase activity"/>
    <property type="evidence" value="ECO:0007669"/>
    <property type="project" value="InterPro"/>
</dbReference>
<evidence type="ECO:0000259" key="4">
    <source>
        <dbReference type="PROSITE" id="PS50175"/>
    </source>
</evidence>
<protein>
    <submittedName>
        <fullName evidence="6 7">Uncharacterized protein LOC116942319 isoform X1</fullName>
    </submittedName>
</protein>
<sequence length="742" mass="78143">MACMVTTPVLEPSGDFPAWLKAQGVNAEVAQAMDSELGIRDYGVLRACVGDGLVRAELLATARDRLPFGFYAVLRQVVKALQGAKPSDAGMLRWDDAAASSPGDVTLGGLVEVLLGLFSGLSRELLLSVQRLGDIDNTGMCAVGSPSANTVVFPENSVMNEIEDYKVNDEGEKNFIPDMGESQAVDASPLIKTEALEGAYSTMDTRSTVRGREPGQVDDPAEAGSARAGDGTWGDAGASTAIAAAGHAATVGGGLRDAHSRLAELLLAAASILQEITHTGGAGVGERGENRRKTTVPAINTAPQIEIGAISGVDSGGGRGRAHHVGGGTQPPLATSSPSDGHGRSQPGISAPEVVRPTEGATFALYESAVRDHHRQATEQTFQQQLSVLTAFTADAGDWGAFQRRFLAYQEMSGWSDDEALRALPATMDDDALATLVSAPRSRRSTLQAALQLMATVYWPPSVSRHHFHEWRKGAKEMPLAYRTALLALAKAAFPRMDCEGIDAMVTEKLLVLAQELGIVVLAADDADICSLRVAKNIHNHEVLKRNRPLITAASTSERSEPQDAQPSEEVFAATRLGDWRSGGRQPQYPARKLEQPRPSSALVTCYKCGLRGHVASGCRAPRLRAPGPRPDDAQASKSSQQSPASRGTTPARPSHTLHTTHRAAHDTSRATGASSVRGGAFGRALGPGQWSELAHRVVAASAGSSVVAGSIEGVEVRVLVDTGASATIISDLIYNILPVQC</sequence>
<feature type="region of interest" description="Disordered" evidence="2">
    <location>
        <begin position="201"/>
        <end position="231"/>
    </location>
</feature>
<dbReference type="InterPro" id="IPR001969">
    <property type="entry name" value="Aspartic_peptidase_AS"/>
</dbReference>
<dbReference type="GO" id="GO:0006508">
    <property type="term" value="P:proteolysis"/>
    <property type="evidence" value="ECO:0007669"/>
    <property type="project" value="InterPro"/>
</dbReference>
<reference evidence="5" key="2">
    <citation type="submission" date="2025-05" db="UniProtKB">
        <authorList>
            <consortium name="RefSeq"/>
        </authorList>
    </citation>
    <scope>NUCLEOTIDE SEQUENCE [LARGE SCALE GENOMIC DNA]</scope>
</reference>
<dbReference type="PROSITE" id="PS00141">
    <property type="entry name" value="ASP_PROTEASE"/>
    <property type="match status" value="1"/>
</dbReference>
<feature type="domain" description="CCHC-type" evidence="3">
    <location>
        <begin position="606"/>
        <end position="620"/>
    </location>
</feature>
<evidence type="ECO:0000256" key="1">
    <source>
        <dbReference type="PROSITE-ProRule" id="PRU00047"/>
    </source>
</evidence>
<evidence type="ECO:0000313" key="6">
    <source>
        <dbReference type="RefSeq" id="XP_032809957.1"/>
    </source>
</evidence>
<dbReference type="InterPro" id="IPR036875">
    <property type="entry name" value="Znf_CCHC_sf"/>
</dbReference>
<dbReference type="Proteomes" id="UP001318040">
    <property type="component" value="Chromosome 1"/>
</dbReference>
<keyword evidence="1" id="KW-0479">Metal-binding</keyword>
<name>A0AAJ7WU76_PETMA</name>
<dbReference type="KEGG" id="pmrn:116942319"/>
<dbReference type="SUPFAM" id="SSF57756">
    <property type="entry name" value="Retrovirus zinc finger-like domains"/>
    <property type="match status" value="1"/>
</dbReference>
<keyword evidence="1" id="KW-0863">Zinc-finger</keyword>
<evidence type="ECO:0000256" key="2">
    <source>
        <dbReference type="SAM" id="MobiDB-lite"/>
    </source>
</evidence>
<dbReference type="AlphaFoldDB" id="A0AAJ7WU76"/>